<accession>A0ABQ0GAJ8</accession>
<proteinExistence type="predicted"/>
<feature type="domain" description="Ubiquitin-like" evidence="1">
    <location>
        <begin position="239"/>
        <end position="318"/>
    </location>
</feature>
<dbReference type="InterPro" id="IPR054464">
    <property type="entry name" value="ULD_fung"/>
</dbReference>
<dbReference type="Pfam" id="PF22893">
    <property type="entry name" value="ULD_2"/>
    <property type="match status" value="1"/>
</dbReference>
<dbReference type="PANTHER" id="PTHR38886:SF1">
    <property type="entry name" value="NACHT-NTPASE AND P-LOOP NTPASES N-TERMINAL DOMAIN-CONTAINING PROTEIN"/>
    <property type="match status" value="1"/>
</dbReference>
<gene>
    <name evidence="2" type="ORF">MFIFM68171_05007</name>
</gene>
<evidence type="ECO:0000259" key="1">
    <source>
        <dbReference type="Pfam" id="PF22893"/>
    </source>
</evidence>
<dbReference type="EMBL" id="BAAFSV010000002">
    <property type="protein sequence ID" value="GAB1314797.1"/>
    <property type="molecule type" value="Genomic_DNA"/>
</dbReference>
<name>A0ABQ0GAJ8_9PEZI</name>
<dbReference type="GeneID" id="98175750"/>
<comment type="caution">
    <text evidence="2">The sequence shown here is derived from an EMBL/GenBank/DDBJ whole genome shotgun (WGS) entry which is preliminary data.</text>
</comment>
<dbReference type="RefSeq" id="XP_070916528.1">
    <property type="nucleotide sequence ID" value="XM_071060427.1"/>
</dbReference>
<keyword evidence="3" id="KW-1185">Reference proteome</keyword>
<dbReference type="Proteomes" id="UP001628179">
    <property type="component" value="Unassembled WGS sequence"/>
</dbReference>
<organism evidence="2 3">
    <name type="scientific">Madurella fahalii</name>
    <dbReference type="NCBI Taxonomy" id="1157608"/>
    <lineage>
        <taxon>Eukaryota</taxon>
        <taxon>Fungi</taxon>
        <taxon>Dikarya</taxon>
        <taxon>Ascomycota</taxon>
        <taxon>Pezizomycotina</taxon>
        <taxon>Sordariomycetes</taxon>
        <taxon>Sordariomycetidae</taxon>
        <taxon>Sordariales</taxon>
        <taxon>Sordariales incertae sedis</taxon>
        <taxon>Madurella</taxon>
    </lineage>
</organism>
<reference evidence="2 3" key="1">
    <citation type="submission" date="2024-09" db="EMBL/GenBank/DDBJ databases">
        <title>Itraconazole resistance in Madurella fahalii resulting from another homologue of gene encoding cytochrome P450 14-alpha sterol demethylase (CYP51).</title>
        <authorList>
            <person name="Yoshioka I."/>
            <person name="Fahal A.H."/>
            <person name="Kaneko S."/>
            <person name="Yaguchi T."/>
        </authorList>
    </citation>
    <scope>NUCLEOTIDE SEQUENCE [LARGE SCALE GENOMIC DNA]</scope>
    <source>
        <strain evidence="2 3">IFM 68171</strain>
    </source>
</reference>
<dbReference type="PANTHER" id="PTHR38886">
    <property type="entry name" value="SESA DOMAIN-CONTAINING PROTEIN"/>
    <property type="match status" value="1"/>
</dbReference>
<sequence length="555" mass="61929">MELSLSFGAVGDIIAICGLVKGIAAALDDARGSAKHYRDLIEHLHIIARTITEIDRVFQHQSRTSGLDSLHSLAVRTAEQISETLGAFNAKIKKFHPSLSQSGSGNRFRDAARKVQWKIEERDVDKLRMEMMGYSSSLQILLQAASLHVNQHGHSETHGRLDSIMTQTRALVRGQTQGLQQCASRIKETLSGRIGFVIKIGLDLKKTTDRILAIGLDLRKELQVLRGLVFQIERPFADEHFILEDAVGRTYPVHLRTITTWDALQSVLEQQFRGRSGERRVARKRYALHDESNGRQISDATDWAQAFRPRQRVVMSIFCAEKEVEGNTQETTSCPRCFAVSPGDCGTSVNCHKCHFQFRRMTEIEDSASASSQVQKIPTHGQSLCGRRGKSEKILGHFENRKRRIDATYSDQSDEDDFADFARVVFTSKRRRVSKRPGFKKDSSASRVRSRKAIAVDRISDDVVRRNEMWSGLQATQLPPFVWGNLNLLSSCALITLSDLGLLAIDFRSGSGLTPPAPSVPLASTSAGATARRLNRAYTCALCEPVRVRTLAFAQ</sequence>
<evidence type="ECO:0000313" key="3">
    <source>
        <dbReference type="Proteomes" id="UP001628179"/>
    </source>
</evidence>
<protein>
    <recommendedName>
        <fullName evidence="1">Ubiquitin-like domain-containing protein</fullName>
    </recommendedName>
</protein>
<evidence type="ECO:0000313" key="2">
    <source>
        <dbReference type="EMBL" id="GAB1314797.1"/>
    </source>
</evidence>